<evidence type="ECO:0000256" key="3">
    <source>
        <dbReference type="ARBA" id="ARBA00038374"/>
    </source>
</evidence>
<proteinExistence type="inferred from homology"/>
<evidence type="ECO:0000313" key="5">
    <source>
        <dbReference type="EMBL" id="MCZ4282249.1"/>
    </source>
</evidence>
<dbReference type="InterPro" id="IPR032525">
    <property type="entry name" value="Peptidase_U32_C"/>
</dbReference>
<dbReference type="Gene3D" id="2.40.30.10">
    <property type="entry name" value="Translation factors"/>
    <property type="match status" value="1"/>
</dbReference>
<protein>
    <submittedName>
        <fullName evidence="5">U32 family peptidase C-terminal domain-containing protein</fullName>
    </submittedName>
</protein>
<evidence type="ECO:0000259" key="4">
    <source>
        <dbReference type="Pfam" id="PF16325"/>
    </source>
</evidence>
<dbReference type="InterPro" id="IPR001539">
    <property type="entry name" value="Peptidase_U32"/>
</dbReference>
<keyword evidence="1" id="KW-0645">Protease</keyword>
<dbReference type="PANTHER" id="PTHR30217:SF6">
    <property type="entry name" value="TRNA HYDROXYLATION PROTEIN P"/>
    <property type="match status" value="1"/>
</dbReference>
<evidence type="ECO:0000313" key="6">
    <source>
        <dbReference type="Proteomes" id="UP001069802"/>
    </source>
</evidence>
<dbReference type="PROSITE" id="PS01276">
    <property type="entry name" value="PEPTIDASE_U32"/>
    <property type="match status" value="1"/>
</dbReference>
<accession>A0ABT4LMB3</accession>
<dbReference type="Proteomes" id="UP001069802">
    <property type="component" value="Unassembled WGS sequence"/>
</dbReference>
<organism evidence="5 6">
    <name type="scientific">Kiloniella laminariae</name>
    <dbReference type="NCBI Taxonomy" id="454162"/>
    <lineage>
        <taxon>Bacteria</taxon>
        <taxon>Pseudomonadati</taxon>
        <taxon>Pseudomonadota</taxon>
        <taxon>Alphaproteobacteria</taxon>
        <taxon>Rhodospirillales</taxon>
        <taxon>Kiloniellaceae</taxon>
        <taxon>Kiloniella</taxon>
    </lineage>
</organism>
<feature type="domain" description="Peptidase family U32 C-terminal" evidence="4">
    <location>
        <begin position="353"/>
        <end position="418"/>
    </location>
</feature>
<name>A0ABT4LMB3_9PROT</name>
<comment type="similarity">
    <text evidence="3">Belongs to the peptidase U32 family.</text>
</comment>
<dbReference type="InterPro" id="IPR051454">
    <property type="entry name" value="RNA/ubiquinone_mod_enzymes"/>
</dbReference>
<dbReference type="Pfam" id="PF16325">
    <property type="entry name" value="Peptidase_U32_C"/>
    <property type="match status" value="1"/>
</dbReference>
<sequence>MVKIVPRPHRAELLMPAGSLEKLQIAILYGADAVYLGTPDMSLRTKSDFSLEEVIEGVRFAHDHGKRAYLTLNLFSHNKDIAKLPLFIETIRAVRPDGVIIADPGIFNYVREQAPELELHISTQANVCSWLSVDFWQKQGASLCVLAREVTYDELCEIRERCPDIKLEAFVHGAMCMTYSGRCLLSNFMAERGANQGSCANSCRWHYKVHMKLKDGTVKELELTEENLGLFEFLLEEECRQGELMPIEEDERGSYILNSKDLCLMPRLDDYLKIGVDSLKVEGRNKSAYYAAVTARAYRQAIDDWYKAPEDWSPEPYMEELSTIPSRGYTLAFHDGRLRNHAHNYDHTKTFADYEFAGLVTELDQNGIHVAVKNRLEAGDVLELLPPGGLQAILIRLYSFEDARTGQKNEVVNAGQKPVILLRWSLFDQENIKRLQQALCPLTVIRKEKSLSQAEWDRLRLDQTARKIELGHGSESLYEKQKDRLQSSLLVENGERIPKTPRIGTSGCCGRGCNGCMIFWHDPLYDKARKLLARKKQGELFDRDMRDDLFLSEQDIPGTSLPASTP</sequence>
<dbReference type="EMBL" id="JAPWGY010000006">
    <property type="protein sequence ID" value="MCZ4282249.1"/>
    <property type="molecule type" value="Genomic_DNA"/>
</dbReference>
<comment type="caution">
    <text evidence="5">The sequence shown here is derived from an EMBL/GenBank/DDBJ whole genome shotgun (WGS) entry which is preliminary data.</text>
</comment>
<evidence type="ECO:0000256" key="2">
    <source>
        <dbReference type="ARBA" id="ARBA00022801"/>
    </source>
</evidence>
<dbReference type="PANTHER" id="PTHR30217">
    <property type="entry name" value="PEPTIDASE U32 FAMILY"/>
    <property type="match status" value="1"/>
</dbReference>
<keyword evidence="2" id="KW-0378">Hydrolase</keyword>
<reference evidence="5" key="1">
    <citation type="submission" date="2022-12" db="EMBL/GenBank/DDBJ databases">
        <title>Bacterial isolates from different developmental stages of Nematostella vectensis.</title>
        <authorList>
            <person name="Fraune S."/>
        </authorList>
    </citation>
    <scope>NUCLEOTIDE SEQUENCE</scope>
    <source>
        <strain evidence="5">G21630-S1</strain>
    </source>
</reference>
<evidence type="ECO:0000256" key="1">
    <source>
        <dbReference type="ARBA" id="ARBA00022670"/>
    </source>
</evidence>
<gene>
    <name evidence="5" type="ORF">O4H49_15785</name>
</gene>
<keyword evidence="6" id="KW-1185">Reference proteome</keyword>
<dbReference type="Pfam" id="PF01136">
    <property type="entry name" value="Peptidase_U32"/>
    <property type="match status" value="1"/>
</dbReference>
<dbReference type="RefSeq" id="WP_269424399.1">
    <property type="nucleotide sequence ID" value="NZ_JAPWGY010000006.1"/>
</dbReference>